<dbReference type="Pfam" id="PF03095">
    <property type="entry name" value="PTPA"/>
    <property type="match status" value="1"/>
</dbReference>
<dbReference type="InterPro" id="IPR043170">
    <property type="entry name" value="PTPA_C_lid"/>
</dbReference>
<evidence type="ECO:0000256" key="5">
    <source>
        <dbReference type="ARBA" id="ARBA00023110"/>
    </source>
</evidence>
<dbReference type="GO" id="GO:0000159">
    <property type="term" value="C:protein phosphatase type 2A complex"/>
    <property type="evidence" value="ECO:0007669"/>
    <property type="project" value="TreeGrafter"/>
</dbReference>
<reference evidence="9 10" key="1">
    <citation type="submission" date="2020-04" db="EMBL/GenBank/DDBJ databases">
        <title>Plant Genome Project.</title>
        <authorList>
            <person name="Zhang R.-G."/>
        </authorList>
    </citation>
    <scope>NUCLEOTIDE SEQUENCE [LARGE SCALE GENOMIC DNA]</scope>
    <source>
        <strain evidence="9">YNK0</strain>
        <tissue evidence="9">Leaf</tissue>
    </source>
</reference>
<proteinExistence type="inferred from homology"/>
<dbReference type="OrthoDB" id="16120at2759"/>
<dbReference type="SUPFAM" id="SSF140984">
    <property type="entry name" value="PTPA-like"/>
    <property type="match status" value="1"/>
</dbReference>
<dbReference type="GO" id="GO:0008160">
    <property type="term" value="F:protein tyrosine phosphatase activator activity"/>
    <property type="evidence" value="ECO:0007669"/>
    <property type="project" value="TreeGrafter"/>
</dbReference>
<dbReference type="FunFam" id="1.20.120.1150:FF:000002">
    <property type="entry name" value="Serine/threonine-protein phosphatase 2A activator"/>
    <property type="match status" value="1"/>
</dbReference>
<keyword evidence="4 7" id="KW-0963">Cytoplasm</keyword>
<evidence type="ECO:0000256" key="7">
    <source>
        <dbReference type="RuleBase" id="RU361210"/>
    </source>
</evidence>
<comment type="function">
    <text evidence="7">PPIases accelerate the folding of proteins. It catalyzes the cis-trans isomerization of proline imidic peptide bonds in oligopeptides.</text>
</comment>
<keyword evidence="5 7" id="KW-0697">Rotamase</keyword>
<dbReference type="Proteomes" id="UP000655225">
    <property type="component" value="Unassembled WGS sequence"/>
</dbReference>
<organism evidence="9 10">
    <name type="scientific">Tetracentron sinense</name>
    <name type="common">Spur-leaf</name>
    <dbReference type="NCBI Taxonomy" id="13715"/>
    <lineage>
        <taxon>Eukaryota</taxon>
        <taxon>Viridiplantae</taxon>
        <taxon>Streptophyta</taxon>
        <taxon>Embryophyta</taxon>
        <taxon>Tracheophyta</taxon>
        <taxon>Spermatophyta</taxon>
        <taxon>Magnoliopsida</taxon>
        <taxon>Trochodendrales</taxon>
        <taxon>Trochodendraceae</taxon>
        <taxon>Tetracentron</taxon>
    </lineage>
</organism>
<dbReference type="GO" id="GO:0005737">
    <property type="term" value="C:cytoplasm"/>
    <property type="evidence" value="ECO:0007669"/>
    <property type="project" value="UniProtKB-SubCell"/>
</dbReference>
<keyword evidence="10" id="KW-1185">Reference proteome</keyword>
<gene>
    <name evidence="9" type="ORF">HHK36_003984</name>
</gene>
<comment type="catalytic activity">
    <reaction evidence="1 7">
        <text>[protein]-peptidylproline (omega=180) = [protein]-peptidylproline (omega=0)</text>
        <dbReference type="Rhea" id="RHEA:16237"/>
        <dbReference type="Rhea" id="RHEA-COMP:10747"/>
        <dbReference type="Rhea" id="RHEA-COMP:10748"/>
        <dbReference type="ChEBI" id="CHEBI:83833"/>
        <dbReference type="ChEBI" id="CHEBI:83834"/>
        <dbReference type="EC" id="5.2.1.8"/>
    </reaction>
</comment>
<evidence type="ECO:0000313" key="10">
    <source>
        <dbReference type="Proteomes" id="UP000655225"/>
    </source>
</evidence>
<dbReference type="PANTHER" id="PTHR10012">
    <property type="entry name" value="SERINE/THREONINE-PROTEIN PHOSPHATASE 2A REGULATORY SUBUNIT B"/>
    <property type="match status" value="1"/>
</dbReference>
<dbReference type="PANTHER" id="PTHR10012:SF0">
    <property type="entry name" value="SERINE_THREONINE-PROTEIN PHOSPHATASE 2A ACTIVATOR"/>
    <property type="match status" value="1"/>
</dbReference>
<comment type="caution">
    <text evidence="9">The sequence shown here is derived from an EMBL/GenBank/DDBJ whole genome shotgun (WGS) entry which is preliminary data.</text>
</comment>
<evidence type="ECO:0000313" key="9">
    <source>
        <dbReference type="EMBL" id="KAF8411435.1"/>
    </source>
</evidence>
<accession>A0A834ZTF6</accession>
<name>A0A834ZTF6_TETSI</name>
<feature type="compositionally biased region" description="Low complexity" evidence="8">
    <location>
        <begin position="26"/>
        <end position="36"/>
    </location>
</feature>
<feature type="compositionally biased region" description="Pro residues" evidence="8">
    <location>
        <begin position="37"/>
        <end position="51"/>
    </location>
</feature>
<dbReference type="GO" id="GO:0003755">
    <property type="term" value="F:peptidyl-prolyl cis-trans isomerase activity"/>
    <property type="evidence" value="ECO:0007669"/>
    <property type="project" value="UniProtKB-KW"/>
</dbReference>
<dbReference type="InterPro" id="IPR037218">
    <property type="entry name" value="PTPA_sf"/>
</dbReference>
<comment type="similarity">
    <text evidence="3 7">Belongs to the PTPA-type PPIase family.</text>
</comment>
<dbReference type="InterPro" id="IPR004327">
    <property type="entry name" value="Phstyr_phstse_ac"/>
</dbReference>
<comment type="subcellular location">
    <subcellularLocation>
        <location evidence="2 7">Cytoplasm</location>
    </subcellularLocation>
</comment>
<evidence type="ECO:0000256" key="3">
    <source>
        <dbReference type="ARBA" id="ARBA00011019"/>
    </source>
</evidence>
<sequence>MEPQQSSIVVVKQEEEGPLKTPPNPNNTTTGGATTNAPPPISSDISPPPGYRPVRSPAINPPPDYIQQAIMLSPVPHAQKVPTVSPPYLFQSPSKKILTQDDIRRFNDSFSGKNFLGFIVSLSESIRGHKISDHCHQSQTLNSIVSIIGTLLRWVDEIPPAQQPSRYGNPSFRVWHSRLIEKSDSLMLQFLPHDLRSATLEIVPYFTDSFGNSSRIDFGTGHEANFAAWLYCLARLGLLVEEDYQAVVSRVFVKYLELMRKLQMVYCLEPAGSHGVWGLDDYHFLPFIFGSSQLIEHKYLKPKSIHNQDILDNFTDEYFYLSCIAFVRKVKKGLFAEHSPLLDDISGVPTWNKVNSGLLKMYKAELLEKVPIMQHFLFGWLIQWYGLGSLLK</sequence>
<protein>
    <recommendedName>
        <fullName evidence="7">Serine/threonine-protein phosphatase 2A activator</fullName>
        <ecNumber evidence="7">5.2.1.8</ecNumber>
    </recommendedName>
    <alternativeName>
        <fullName evidence="7">Phosphotyrosyl phosphatase activator</fullName>
    </alternativeName>
</protein>
<dbReference type="EC" id="5.2.1.8" evidence="7"/>
<dbReference type="GO" id="GO:0007052">
    <property type="term" value="P:mitotic spindle organization"/>
    <property type="evidence" value="ECO:0007669"/>
    <property type="project" value="TreeGrafter"/>
</dbReference>
<dbReference type="Gene3D" id="1.20.120.1150">
    <property type="match status" value="1"/>
</dbReference>
<evidence type="ECO:0000256" key="4">
    <source>
        <dbReference type="ARBA" id="ARBA00022490"/>
    </source>
</evidence>
<dbReference type="GO" id="GO:0005634">
    <property type="term" value="C:nucleus"/>
    <property type="evidence" value="ECO:0007669"/>
    <property type="project" value="TreeGrafter"/>
</dbReference>
<dbReference type="CDD" id="cd04087">
    <property type="entry name" value="PTPA"/>
    <property type="match status" value="1"/>
</dbReference>
<feature type="region of interest" description="Disordered" evidence="8">
    <location>
        <begin position="1"/>
        <end position="63"/>
    </location>
</feature>
<evidence type="ECO:0000256" key="1">
    <source>
        <dbReference type="ARBA" id="ARBA00000971"/>
    </source>
</evidence>
<dbReference type="OMA" id="IHESQDV"/>
<keyword evidence="6 7" id="KW-0413">Isomerase</keyword>
<evidence type="ECO:0000256" key="8">
    <source>
        <dbReference type="SAM" id="MobiDB-lite"/>
    </source>
</evidence>
<dbReference type="EMBL" id="JABCRI010000002">
    <property type="protein sequence ID" value="KAF8411435.1"/>
    <property type="molecule type" value="Genomic_DNA"/>
</dbReference>
<evidence type="ECO:0000256" key="2">
    <source>
        <dbReference type="ARBA" id="ARBA00004496"/>
    </source>
</evidence>
<dbReference type="AlphaFoldDB" id="A0A834ZTF6"/>
<evidence type="ECO:0000256" key="6">
    <source>
        <dbReference type="ARBA" id="ARBA00023235"/>
    </source>
</evidence>